<protein>
    <submittedName>
        <fullName evidence="1">Uncharacterized protein</fullName>
    </submittedName>
</protein>
<dbReference type="AlphaFoldDB" id="A0A4Y2TNQ8"/>
<reference evidence="1 2" key="1">
    <citation type="journal article" date="2019" name="Sci. Rep.">
        <title>Orb-weaving spider Araneus ventricosus genome elucidates the spidroin gene catalogue.</title>
        <authorList>
            <person name="Kono N."/>
            <person name="Nakamura H."/>
            <person name="Ohtoshi R."/>
            <person name="Moran D.A.P."/>
            <person name="Shinohara A."/>
            <person name="Yoshida Y."/>
            <person name="Fujiwara M."/>
            <person name="Mori M."/>
            <person name="Tomita M."/>
            <person name="Arakawa K."/>
        </authorList>
    </citation>
    <scope>NUCLEOTIDE SEQUENCE [LARGE SCALE GENOMIC DNA]</scope>
</reference>
<proteinExistence type="predicted"/>
<evidence type="ECO:0000313" key="2">
    <source>
        <dbReference type="Proteomes" id="UP000499080"/>
    </source>
</evidence>
<name>A0A4Y2TNQ8_ARAVE</name>
<dbReference type="OrthoDB" id="6753017at2759"/>
<evidence type="ECO:0000313" key="1">
    <source>
        <dbReference type="EMBL" id="GBO00726.1"/>
    </source>
</evidence>
<accession>A0A4Y2TNQ8</accession>
<gene>
    <name evidence="1" type="ORF">AVEN_253137_1</name>
</gene>
<keyword evidence="2" id="KW-1185">Reference proteome</keyword>
<sequence>MIFGYVVSVGRIPQNPSFRPRVATRATWYQQNIKKRNYSELGDEEEKQAGGEFLKIIGENTHAPIHMTTLIKQFIEAERSGNWDLHITTVQQMLPFFHAADHFFYAKCAYLHYMPKSIRTLADFHIF</sequence>
<dbReference type="Proteomes" id="UP000499080">
    <property type="component" value="Unassembled WGS sequence"/>
</dbReference>
<comment type="caution">
    <text evidence="1">The sequence shown here is derived from an EMBL/GenBank/DDBJ whole genome shotgun (WGS) entry which is preliminary data.</text>
</comment>
<dbReference type="EMBL" id="BGPR01029128">
    <property type="protein sequence ID" value="GBO00726.1"/>
    <property type="molecule type" value="Genomic_DNA"/>
</dbReference>
<organism evidence="1 2">
    <name type="scientific">Araneus ventricosus</name>
    <name type="common">Orbweaver spider</name>
    <name type="synonym">Epeira ventricosa</name>
    <dbReference type="NCBI Taxonomy" id="182803"/>
    <lineage>
        <taxon>Eukaryota</taxon>
        <taxon>Metazoa</taxon>
        <taxon>Ecdysozoa</taxon>
        <taxon>Arthropoda</taxon>
        <taxon>Chelicerata</taxon>
        <taxon>Arachnida</taxon>
        <taxon>Araneae</taxon>
        <taxon>Araneomorphae</taxon>
        <taxon>Entelegynae</taxon>
        <taxon>Araneoidea</taxon>
        <taxon>Araneidae</taxon>
        <taxon>Araneus</taxon>
    </lineage>
</organism>